<evidence type="ECO:0000256" key="1">
    <source>
        <dbReference type="ARBA" id="ARBA00022670"/>
    </source>
</evidence>
<evidence type="ECO:0000256" key="3">
    <source>
        <dbReference type="ARBA" id="ARBA00022801"/>
    </source>
</evidence>
<protein>
    <submittedName>
        <fullName evidence="6">Serine carboxypeptidase S28</fullName>
    </submittedName>
</protein>
<dbReference type="AlphaFoldDB" id="A0A9K3PXE6"/>
<dbReference type="Pfam" id="PF05577">
    <property type="entry name" value="Peptidase_S28"/>
    <property type="match status" value="1"/>
</dbReference>
<reference evidence="6" key="1">
    <citation type="journal article" date="2021" name="Sci. Rep.">
        <title>Diploid genomic architecture of Nitzschia inconspicua, an elite biomass production diatom.</title>
        <authorList>
            <person name="Oliver A."/>
            <person name="Podell S."/>
            <person name="Pinowska A."/>
            <person name="Traller J.C."/>
            <person name="Smith S.R."/>
            <person name="McClure R."/>
            <person name="Beliaev A."/>
            <person name="Bohutskyi P."/>
            <person name="Hill E.A."/>
            <person name="Rabines A."/>
            <person name="Zheng H."/>
            <person name="Allen L.Z."/>
            <person name="Kuo A."/>
            <person name="Grigoriev I.V."/>
            <person name="Allen A.E."/>
            <person name="Hazlebeck D."/>
            <person name="Allen E.E."/>
        </authorList>
    </citation>
    <scope>NUCLEOTIDE SEQUENCE</scope>
    <source>
        <strain evidence="6">Hildebrandi</strain>
    </source>
</reference>
<organism evidence="6 7">
    <name type="scientific">Nitzschia inconspicua</name>
    <dbReference type="NCBI Taxonomy" id="303405"/>
    <lineage>
        <taxon>Eukaryota</taxon>
        <taxon>Sar</taxon>
        <taxon>Stramenopiles</taxon>
        <taxon>Ochrophyta</taxon>
        <taxon>Bacillariophyta</taxon>
        <taxon>Bacillariophyceae</taxon>
        <taxon>Bacillariophycidae</taxon>
        <taxon>Bacillariales</taxon>
        <taxon>Bacillariaceae</taxon>
        <taxon>Nitzschia</taxon>
    </lineage>
</organism>
<reference evidence="6" key="2">
    <citation type="submission" date="2021-04" db="EMBL/GenBank/DDBJ databases">
        <authorList>
            <person name="Podell S."/>
        </authorList>
    </citation>
    <scope>NUCLEOTIDE SEQUENCE</scope>
    <source>
        <strain evidence="6">Hildebrandi</strain>
    </source>
</reference>
<dbReference type="EMBL" id="JAGRRH010000010">
    <property type="protein sequence ID" value="KAG7363100.1"/>
    <property type="molecule type" value="Genomic_DNA"/>
</dbReference>
<comment type="caution">
    <text evidence="6">The sequence shown here is derived from an EMBL/GenBank/DDBJ whole genome shotgun (WGS) entry which is preliminary data.</text>
</comment>
<name>A0A9K3PXE6_9STRA</name>
<keyword evidence="1" id="KW-0645">Protease</keyword>
<feature type="chain" id="PRO_5039919782" evidence="5">
    <location>
        <begin position="28"/>
        <end position="578"/>
    </location>
</feature>
<accession>A0A9K3PXE6</accession>
<evidence type="ECO:0000313" key="6">
    <source>
        <dbReference type="EMBL" id="KAG7363100.1"/>
    </source>
</evidence>
<dbReference type="PANTHER" id="PTHR11010">
    <property type="entry name" value="PROTEASE S28 PRO-X CARBOXYPEPTIDASE-RELATED"/>
    <property type="match status" value="1"/>
</dbReference>
<evidence type="ECO:0000256" key="5">
    <source>
        <dbReference type="SAM" id="SignalP"/>
    </source>
</evidence>
<dbReference type="OrthoDB" id="2130629at2759"/>
<keyword evidence="3" id="KW-0378">Hydrolase</keyword>
<dbReference type="GO" id="GO:0008239">
    <property type="term" value="F:dipeptidyl-peptidase activity"/>
    <property type="evidence" value="ECO:0007669"/>
    <property type="project" value="TreeGrafter"/>
</dbReference>
<gene>
    <name evidence="6" type="ORF">IV203_026460</name>
</gene>
<dbReference type="Proteomes" id="UP000693970">
    <property type="component" value="Unassembled WGS sequence"/>
</dbReference>
<evidence type="ECO:0000313" key="7">
    <source>
        <dbReference type="Proteomes" id="UP000693970"/>
    </source>
</evidence>
<dbReference type="GO" id="GO:0006508">
    <property type="term" value="P:proteolysis"/>
    <property type="evidence" value="ECO:0007669"/>
    <property type="project" value="UniProtKB-KW"/>
</dbReference>
<keyword evidence="7" id="KW-1185">Reference proteome</keyword>
<evidence type="ECO:0000256" key="4">
    <source>
        <dbReference type="ARBA" id="ARBA00023180"/>
    </source>
</evidence>
<keyword evidence="6" id="KW-0121">Carboxypeptidase</keyword>
<keyword evidence="2 5" id="KW-0732">Signal</keyword>
<feature type="signal peptide" evidence="5">
    <location>
        <begin position="1"/>
        <end position="27"/>
    </location>
</feature>
<proteinExistence type="predicted"/>
<dbReference type="InterPro" id="IPR008758">
    <property type="entry name" value="Peptidase_S28"/>
</dbReference>
<sequence length="578" mass="66040">MIFPPSIQRWLPVMLPILAVSWWCAKAISITTSPWIDSSSTITTSPLDFNDTFDPNVTEYWFDTVVDHFNFRPTPEPTFPLRYLVNDQYYHNASSPVLFYAGNEADIFQFVNNSGFLWEAAENFQGMVVFAEHRYYGKSFPFGSPENALSPKNISYLSVEQAMADFNLLQGHIRDKWNMSRDAAFVVAGGSYGGNLALWLRLKNPNLWAGAIASSATPLKHLLRETNAFNRIVADVYRNVSHTCPDLIRQGWQELYTNVKTKHGRQRIQYEMKLCHVPERRNPRDIADEIHGWVSGALETMVQYGYPYPTNFFAPVPGYPFKLACKNMLQEQSALGALRAAAQVFYNYTGQAGDCFDWVASAAEAEENDLLVKTRKTLESTRYWNRLGQIERGVLSTHLEDLTGTAWGYQCCTEAYQPMPTNGITDFELPYQPNETEYFERCKQRWEGVVPRPTWEETMFLSDNIQAGSNIFLTSGQLDPWRAAGIQSVPRGSPDSIIVRIIENGAHHLDLRHSHPMDPPSVVEVRKEEMTAMEKWIIRWRNLYPSSIVHASEQRGQIVGQRYKPDQENAKTRISTIL</sequence>
<dbReference type="GO" id="GO:0070008">
    <property type="term" value="F:serine-type exopeptidase activity"/>
    <property type="evidence" value="ECO:0007669"/>
    <property type="project" value="InterPro"/>
</dbReference>
<evidence type="ECO:0000256" key="2">
    <source>
        <dbReference type="ARBA" id="ARBA00022729"/>
    </source>
</evidence>
<dbReference type="PANTHER" id="PTHR11010:SF38">
    <property type="entry name" value="LYSOSOMAL PRO-X CARBOXYPEPTIDASE"/>
    <property type="match status" value="1"/>
</dbReference>
<keyword evidence="4" id="KW-0325">Glycoprotein</keyword>
<dbReference type="GO" id="GO:0004180">
    <property type="term" value="F:carboxypeptidase activity"/>
    <property type="evidence" value="ECO:0007669"/>
    <property type="project" value="UniProtKB-KW"/>
</dbReference>